<dbReference type="EMBL" id="GL380033">
    <property type="protein sequence ID" value="EGT43455.1"/>
    <property type="molecule type" value="Genomic_DNA"/>
</dbReference>
<dbReference type="HOGENOM" id="CLU_2266088_0_0_1"/>
<dbReference type="Proteomes" id="UP000008068">
    <property type="component" value="Unassembled WGS sequence"/>
</dbReference>
<protein>
    <submittedName>
        <fullName evidence="1">Uncharacterized protein</fullName>
    </submittedName>
</protein>
<evidence type="ECO:0000313" key="2">
    <source>
        <dbReference type="Proteomes" id="UP000008068"/>
    </source>
</evidence>
<dbReference type="InParanoid" id="G0P2Z6"/>
<dbReference type="FunCoup" id="G0P2Z6">
    <property type="interactions" value="416"/>
</dbReference>
<name>G0P2Z6_CAEBE</name>
<proteinExistence type="predicted"/>
<dbReference type="AlphaFoldDB" id="G0P2Z6"/>
<gene>
    <name evidence="1" type="ORF">CAEBREN_25740</name>
</gene>
<sequence length="103" mass="11543">MGPKPENNVVIVVNPDSPKTQKGVKTANVAVQTSMRGDSALCQDLEPFEKSVGRFRRQHAADEKWLAEHSDGKLETLEIKRKTSEKVRKILGKKIVKEFDKGN</sequence>
<reference evidence="2" key="1">
    <citation type="submission" date="2011-07" db="EMBL/GenBank/DDBJ databases">
        <authorList>
            <consortium name="Caenorhabditis brenneri Sequencing and Analysis Consortium"/>
            <person name="Wilson R.K."/>
        </authorList>
    </citation>
    <scope>NUCLEOTIDE SEQUENCE [LARGE SCALE GENOMIC DNA]</scope>
    <source>
        <strain evidence="2">PB2801</strain>
    </source>
</reference>
<organism evidence="2">
    <name type="scientific">Caenorhabditis brenneri</name>
    <name type="common">Nematode worm</name>
    <dbReference type="NCBI Taxonomy" id="135651"/>
    <lineage>
        <taxon>Eukaryota</taxon>
        <taxon>Metazoa</taxon>
        <taxon>Ecdysozoa</taxon>
        <taxon>Nematoda</taxon>
        <taxon>Chromadorea</taxon>
        <taxon>Rhabditida</taxon>
        <taxon>Rhabditina</taxon>
        <taxon>Rhabditomorpha</taxon>
        <taxon>Rhabditoidea</taxon>
        <taxon>Rhabditidae</taxon>
        <taxon>Peloderinae</taxon>
        <taxon>Caenorhabditis</taxon>
    </lineage>
</organism>
<keyword evidence="2" id="KW-1185">Reference proteome</keyword>
<accession>G0P2Z6</accession>
<evidence type="ECO:0000313" key="1">
    <source>
        <dbReference type="EMBL" id="EGT43455.1"/>
    </source>
</evidence>